<name>A0A1H5ARN9_STRMJ</name>
<protein>
    <submittedName>
        <fullName evidence="1">Uncharacterized protein</fullName>
    </submittedName>
</protein>
<proteinExistence type="predicted"/>
<gene>
    <name evidence="1" type="ORF">SAMN04490356_8481</name>
</gene>
<evidence type="ECO:0000313" key="2">
    <source>
        <dbReference type="Proteomes" id="UP000198609"/>
    </source>
</evidence>
<evidence type="ECO:0000313" key="1">
    <source>
        <dbReference type="EMBL" id="SED44608.1"/>
    </source>
</evidence>
<dbReference type="AlphaFoldDB" id="A0A1H5ARN9"/>
<dbReference type="Proteomes" id="UP000198609">
    <property type="component" value="Unassembled WGS sequence"/>
</dbReference>
<reference evidence="2" key="1">
    <citation type="submission" date="2016-10" db="EMBL/GenBank/DDBJ databases">
        <authorList>
            <person name="Varghese N."/>
            <person name="Submissions S."/>
        </authorList>
    </citation>
    <scope>NUCLEOTIDE SEQUENCE [LARGE SCALE GENOMIC DNA]</scope>
    <source>
        <strain evidence="2">DSM 40318</strain>
    </source>
</reference>
<dbReference type="RefSeq" id="WP_093468967.1">
    <property type="nucleotide sequence ID" value="NZ_FNST01000002.1"/>
</dbReference>
<dbReference type="EMBL" id="FNST01000002">
    <property type="protein sequence ID" value="SED44608.1"/>
    <property type="molecule type" value="Genomic_DNA"/>
</dbReference>
<accession>A0A1H5ARN9</accession>
<sequence length="107" mass="11906">MRHHTDSDRGGRVAAEVDRLSCGSGLGLHGKWLVGLQFHTADFQRFWLYYVVDGACDSSHAVCRALRCAERDPDRVARSGVQAEADQIQVQQILRDALGSFSLTRSF</sequence>
<keyword evidence="2" id="KW-1185">Reference proteome</keyword>
<organism evidence="1 2">
    <name type="scientific">Streptomyces melanosporofaciens</name>
    <dbReference type="NCBI Taxonomy" id="67327"/>
    <lineage>
        <taxon>Bacteria</taxon>
        <taxon>Bacillati</taxon>
        <taxon>Actinomycetota</taxon>
        <taxon>Actinomycetes</taxon>
        <taxon>Kitasatosporales</taxon>
        <taxon>Streptomycetaceae</taxon>
        <taxon>Streptomyces</taxon>
        <taxon>Streptomyces violaceusniger group</taxon>
    </lineage>
</organism>